<feature type="transmembrane region" description="Helical" evidence="2">
    <location>
        <begin position="281"/>
        <end position="301"/>
    </location>
</feature>
<keyword evidence="2" id="KW-1133">Transmembrane helix</keyword>
<keyword evidence="2" id="KW-0812">Transmembrane</keyword>
<proteinExistence type="predicted"/>
<evidence type="ECO:0000256" key="1">
    <source>
        <dbReference type="SAM" id="MobiDB-lite"/>
    </source>
</evidence>
<feature type="compositionally biased region" description="Basic and acidic residues" evidence="1">
    <location>
        <begin position="1"/>
        <end position="11"/>
    </location>
</feature>
<keyword evidence="2" id="KW-0472">Membrane</keyword>
<evidence type="ECO:0000256" key="2">
    <source>
        <dbReference type="SAM" id="Phobius"/>
    </source>
</evidence>
<feature type="compositionally biased region" description="Low complexity" evidence="1">
    <location>
        <begin position="36"/>
        <end position="71"/>
    </location>
</feature>
<dbReference type="AlphaFoldDB" id="A0A2R5GNZ7"/>
<accession>A0A2R5GNZ7</accession>
<gene>
    <name evidence="3" type="ORF">FCC1311_062512</name>
</gene>
<organism evidence="3 4">
    <name type="scientific">Hondaea fermentalgiana</name>
    <dbReference type="NCBI Taxonomy" id="2315210"/>
    <lineage>
        <taxon>Eukaryota</taxon>
        <taxon>Sar</taxon>
        <taxon>Stramenopiles</taxon>
        <taxon>Bigyra</taxon>
        <taxon>Labyrinthulomycetes</taxon>
        <taxon>Thraustochytrida</taxon>
        <taxon>Thraustochytriidae</taxon>
        <taxon>Hondaea</taxon>
    </lineage>
</organism>
<sequence>MSMRAREEDARAATASAAPSVESGDAQDDRVTQECSSSASAASSASSTEASTTANSSSEGTITSRSSSSPSLNAKNTITLASCPGEVEDWELTEECKDASILPEIWDKEYDHDPSAELLPGSADEAQLERNKTDGKGPILVVSSSPSIAAGVPSDLTRRQRGALCGFLGQIPVKCMGPVECGDLMVPSGLHDGLAISGRLSHADRLEPLGYAMETHDQSELCHVTCLVRWHGDPRWQSLRDRRLCELRHRWYAEVLPREVAGILTRGFLLFFAGFQPSFGASAALIALGMEIGALLVVLIVEQYIKPEYFESYPVVLLVKTVVNMYLLSQLFHTTDVEGAHVHQDDLGQLGKDIGFLLLDVAFRAL</sequence>
<dbReference type="Proteomes" id="UP000241890">
    <property type="component" value="Unassembled WGS sequence"/>
</dbReference>
<evidence type="ECO:0000313" key="4">
    <source>
        <dbReference type="Proteomes" id="UP000241890"/>
    </source>
</evidence>
<dbReference type="OrthoDB" id="235524at2759"/>
<reference evidence="3 4" key="1">
    <citation type="submission" date="2017-12" db="EMBL/GenBank/DDBJ databases">
        <title>Sequencing, de novo assembly and annotation of complete genome of a new Thraustochytrid species, strain FCC1311.</title>
        <authorList>
            <person name="Sedici K."/>
            <person name="Godart F."/>
            <person name="Aiese Cigliano R."/>
            <person name="Sanseverino W."/>
            <person name="Barakat M."/>
            <person name="Ortet P."/>
            <person name="Marechal E."/>
            <person name="Cagnac O."/>
            <person name="Amato A."/>
        </authorList>
    </citation>
    <scope>NUCLEOTIDE SEQUENCE [LARGE SCALE GENOMIC DNA]</scope>
</reference>
<keyword evidence="4" id="KW-1185">Reference proteome</keyword>
<dbReference type="EMBL" id="BEYU01000070">
    <property type="protein sequence ID" value="GBG30031.1"/>
    <property type="molecule type" value="Genomic_DNA"/>
</dbReference>
<comment type="caution">
    <text evidence="3">The sequence shown here is derived from an EMBL/GenBank/DDBJ whole genome shotgun (WGS) entry which is preliminary data.</text>
</comment>
<feature type="region of interest" description="Disordered" evidence="1">
    <location>
        <begin position="1"/>
        <end position="75"/>
    </location>
</feature>
<feature type="compositionally biased region" description="Low complexity" evidence="1">
    <location>
        <begin position="12"/>
        <end position="23"/>
    </location>
</feature>
<dbReference type="InParanoid" id="A0A2R5GNZ7"/>
<evidence type="ECO:0000313" key="3">
    <source>
        <dbReference type="EMBL" id="GBG30031.1"/>
    </source>
</evidence>
<protein>
    <submittedName>
        <fullName evidence="3">Uncharacterized protein</fullName>
    </submittedName>
</protein>
<name>A0A2R5GNZ7_9STRA</name>